<dbReference type="PANTHER" id="PTHR34297">
    <property type="entry name" value="HYPOTHETICAL CYTOSOLIC PROTEIN-RELATED"/>
    <property type="match status" value="1"/>
</dbReference>
<feature type="compositionally biased region" description="Acidic residues" evidence="2">
    <location>
        <begin position="158"/>
        <end position="216"/>
    </location>
</feature>
<comment type="caution">
    <text evidence="3">The sequence shown here is derived from an EMBL/GenBank/DDBJ whole genome shotgun (WGS) entry which is preliminary data.</text>
</comment>
<protein>
    <submittedName>
        <fullName evidence="3">Asp23/Gls24 family envelope stress response protein</fullName>
    </submittedName>
</protein>
<gene>
    <name evidence="3" type="ORF">IAA52_11100</name>
</gene>
<evidence type="ECO:0000313" key="3">
    <source>
        <dbReference type="EMBL" id="HIQ83634.1"/>
    </source>
</evidence>
<evidence type="ECO:0000313" key="4">
    <source>
        <dbReference type="Proteomes" id="UP000824260"/>
    </source>
</evidence>
<organism evidence="3 4">
    <name type="scientific">Candidatus Pullichristensenella stercorigallinarum</name>
    <dbReference type="NCBI Taxonomy" id="2840909"/>
    <lineage>
        <taxon>Bacteria</taxon>
        <taxon>Bacillati</taxon>
        <taxon>Bacillota</taxon>
        <taxon>Clostridia</taxon>
        <taxon>Candidatus Pullichristensenella</taxon>
    </lineage>
</organism>
<reference evidence="3" key="1">
    <citation type="submission" date="2020-10" db="EMBL/GenBank/DDBJ databases">
        <authorList>
            <person name="Gilroy R."/>
        </authorList>
    </citation>
    <scope>NUCLEOTIDE SEQUENCE</scope>
    <source>
        <strain evidence="3">ChiSjej6B24-2974</strain>
    </source>
</reference>
<name>A0A9D0ZNS2_9FIRM</name>
<reference evidence="3" key="2">
    <citation type="journal article" date="2021" name="PeerJ">
        <title>Extensive microbial diversity within the chicken gut microbiome revealed by metagenomics and culture.</title>
        <authorList>
            <person name="Gilroy R."/>
            <person name="Ravi A."/>
            <person name="Getino M."/>
            <person name="Pursley I."/>
            <person name="Horton D.L."/>
            <person name="Alikhan N.F."/>
            <person name="Baker D."/>
            <person name="Gharbi K."/>
            <person name="Hall N."/>
            <person name="Watson M."/>
            <person name="Adriaenssens E.M."/>
            <person name="Foster-Nyarko E."/>
            <person name="Jarju S."/>
            <person name="Secka A."/>
            <person name="Antonio M."/>
            <person name="Oren A."/>
            <person name="Chaudhuri R.R."/>
            <person name="La Ragione R."/>
            <person name="Hildebrand F."/>
            <person name="Pallen M.J."/>
        </authorList>
    </citation>
    <scope>NUCLEOTIDE SEQUENCE</scope>
    <source>
        <strain evidence="3">ChiSjej6B24-2974</strain>
    </source>
</reference>
<evidence type="ECO:0000256" key="1">
    <source>
        <dbReference type="ARBA" id="ARBA00005721"/>
    </source>
</evidence>
<dbReference type="EMBL" id="DVFZ01000103">
    <property type="protein sequence ID" value="HIQ83634.1"/>
    <property type="molecule type" value="Genomic_DNA"/>
</dbReference>
<accession>A0A9D0ZNS2</accession>
<feature type="region of interest" description="Disordered" evidence="2">
    <location>
        <begin position="147"/>
        <end position="224"/>
    </location>
</feature>
<dbReference type="Pfam" id="PF03780">
    <property type="entry name" value="Asp23"/>
    <property type="match status" value="1"/>
</dbReference>
<sequence length="224" mass="24188">MSDNYPSDVKLDENPDGSVSFATGVVETIAGLAAQEVEGVASMASTSTGFADMFTRKSTRNFTKGVRVDIDGGTVAVDVTIVVEYGSPVPDVARSIQENVKKAIETMSGLDVRNVDVHVQAVSFERENRAAQELKEQQQKLLENSLRQQDVQQAEAAPEAEEPAAEELGDLPEEEIVEDDGIEEEDDDLEDVDDLDEIDAADLDDLPGEEASEQLDSDGGQPQM</sequence>
<comment type="similarity">
    <text evidence="1">Belongs to the asp23 family.</text>
</comment>
<dbReference type="AlphaFoldDB" id="A0A9D0ZNS2"/>
<evidence type="ECO:0000256" key="2">
    <source>
        <dbReference type="SAM" id="MobiDB-lite"/>
    </source>
</evidence>
<dbReference type="Proteomes" id="UP000824260">
    <property type="component" value="Unassembled WGS sequence"/>
</dbReference>
<dbReference type="InterPro" id="IPR005531">
    <property type="entry name" value="Asp23"/>
</dbReference>
<proteinExistence type="inferred from homology"/>